<organism evidence="2 3">
    <name type="scientific">Cryobacterium zongtaii</name>
    <dbReference type="NCBI Taxonomy" id="1259217"/>
    <lineage>
        <taxon>Bacteria</taxon>
        <taxon>Bacillati</taxon>
        <taxon>Actinomycetota</taxon>
        <taxon>Actinomycetes</taxon>
        <taxon>Micrococcales</taxon>
        <taxon>Microbacteriaceae</taxon>
        <taxon>Cryobacterium</taxon>
    </lineage>
</organism>
<dbReference type="InterPro" id="IPR029044">
    <property type="entry name" value="Nucleotide-diphossugar_trans"/>
</dbReference>
<dbReference type="InterPro" id="IPR001173">
    <property type="entry name" value="Glyco_trans_2-like"/>
</dbReference>
<dbReference type="Proteomes" id="UP000237104">
    <property type="component" value="Unassembled WGS sequence"/>
</dbReference>
<sequence length="266" mass="28870">MQQPDVLVILPTLGDRLEMLKQTLESVVEQRKTVGLTLVCVMPAGAHAARAIALEYGAIVVDDPKTGISDAINSGLAQRSGESYYAWIGDDDLFRPGGLARLKSMLDLGRTAVLAYGACEYIDPDGRILTTSRAGKLAEFLLPWGPDLIPHPGTMIRLDDLEKIGGFDGKLKYAMDLDAFLKLRAYGSFLSTTVPVSAFRWHPDSLTVAGRLNSSKEAEFVKRRQLPAVLKPLSPAWHLPVRWASSFAAKKLTNKARALAQAGSPA</sequence>
<name>A0A2S3ZLZ8_9MICO</name>
<dbReference type="SUPFAM" id="SSF53448">
    <property type="entry name" value="Nucleotide-diphospho-sugar transferases"/>
    <property type="match status" value="1"/>
</dbReference>
<protein>
    <recommendedName>
        <fullName evidence="1">Glycosyltransferase 2-like domain-containing protein</fullName>
    </recommendedName>
</protein>
<dbReference type="PANTHER" id="PTHR43685:SF11">
    <property type="entry name" value="GLYCOSYLTRANSFERASE TAGX-RELATED"/>
    <property type="match status" value="1"/>
</dbReference>
<dbReference type="EMBL" id="PPXF01000019">
    <property type="protein sequence ID" value="POH69712.1"/>
    <property type="molecule type" value="Genomic_DNA"/>
</dbReference>
<dbReference type="Gene3D" id="3.90.550.10">
    <property type="entry name" value="Spore Coat Polysaccharide Biosynthesis Protein SpsA, Chain A"/>
    <property type="match status" value="1"/>
</dbReference>
<dbReference type="InterPro" id="IPR050834">
    <property type="entry name" value="Glycosyltransf_2"/>
</dbReference>
<feature type="domain" description="Glycosyltransferase 2-like" evidence="1">
    <location>
        <begin position="8"/>
        <end position="147"/>
    </location>
</feature>
<dbReference type="PANTHER" id="PTHR43685">
    <property type="entry name" value="GLYCOSYLTRANSFERASE"/>
    <property type="match status" value="1"/>
</dbReference>
<evidence type="ECO:0000259" key="1">
    <source>
        <dbReference type="Pfam" id="PF00535"/>
    </source>
</evidence>
<evidence type="ECO:0000313" key="2">
    <source>
        <dbReference type="EMBL" id="POH69712.1"/>
    </source>
</evidence>
<evidence type="ECO:0000313" key="3">
    <source>
        <dbReference type="Proteomes" id="UP000237104"/>
    </source>
</evidence>
<dbReference type="OrthoDB" id="153025at2"/>
<reference evidence="2 3" key="1">
    <citation type="submission" date="2018-01" db="EMBL/GenBank/DDBJ databases">
        <title>Cryobacterium sp. nov., from glaciers in China.</title>
        <authorList>
            <person name="Liu Q."/>
            <person name="Xin Y.-H."/>
        </authorList>
    </citation>
    <scope>NUCLEOTIDE SEQUENCE [LARGE SCALE GENOMIC DNA]</scope>
    <source>
        <strain evidence="2 3">TMB1-8</strain>
    </source>
</reference>
<proteinExistence type="predicted"/>
<comment type="caution">
    <text evidence="2">The sequence shown here is derived from an EMBL/GenBank/DDBJ whole genome shotgun (WGS) entry which is preliminary data.</text>
</comment>
<dbReference type="Pfam" id="PF00535">
    <property type="entry name" value="Glycos_transf_2"/>
    <property type="match status" value="1"/>
</dbReference>
<gene>
    <name evidence="2" type="ORF">C3B59_05030</name>
</gene>
<dbReference type="AlphaFoldDB" id="A0A2S3ZLZ8"/>
<accession>A0A2S3ZLZ8</accession>
<dbReference type="RefSeq" id="WP_103430311.1">
    <property type="nucleotide sequence ID" value="NZ_PPXF01000019.1"/>
</dbReference>